<keyword evidence="2" id="KW-1185">Reference proteome</keyword>
<gene>
    <name evidence="1" type="ORF">BOTBODRAFT_28378</name>
</gene>
<dbReference type="InParanoid" id="A0A067N461"/>
<accession>A0A067N461</accession>
<dbReference type="AlphaFoldDB" id="A0A067N461"/>
<dbReference type="Proteomes" id="UP000027195">
    <property type="component" value="Unassembled WGS sequence"/>
</dbReference>
<dbReference type="HOGENOM" id="CLU_2256372_0_0_1"/>
<proteinExistence type="predicted"/>
<evidence type="ECO:0000313" key="1">
    <source>
        <dbReference type="EMBL" id="KDQ18897.1"/>
    </source>
</evidence>
<organism evidence="1 2">
    <name type="scientific">Botryobasidium botryosum (strain FD-172 SS1)</name>
    <dbReference type="NCBI Taxonomy" id="930990"/>
    <lineage>
        <taxon>Eukaryota</taxon>
        <taxon>Fungi</taxon>
        <taxon>Dikarya</taxon>
        <taxon>Basidiomycota</taxon>
        <taxon>Agaricomycotina</taxon>
        <taxon>Agaricomycetes</taxon>
        <taxon>Cantharellales</taxon>
        <taxon>Botryobasidiaceae</taxon>
        <taxon>Botryobasidium</taxon>
    </lineage>
</organism>
<evidence type="ECO:0000313" key="2">
    <source>
        <dbReference type="Proteomes" id="UP000027195"/>
    </source>
</evidence>
<name>A0A067N461_BOTB1</name>
<reference evidence="2" key="1">
    <citation type="journal article" date="2014" name="Proc. Natl. Acad. Sci. U.S.A.">
        <title>Extensive sampling of basidiomycete genomes demonstrates inadequacy of the white-rot/brown-rot paradigm for wood decay fungi.</title>
        <authorList>
            <person name="Riley R."/>
            <person name="Salamov A.A."/>
            <person name="Brown D.W."/>
            <person name="Nagy L.G."/>
            <person name="Floudas D."/>
            <person name="Held B.W."/>
            <person name="Levasseur A."/>
            <person name="Lombard V."/>
            <person name="Morin E."/>
            <person name="Otillar R."/>
            <person name="Lindquist E.A."/>
            <person name="Sun H."/>
            <person name="LaButti K.M."/>
            <person name="Schmutz J."/>
            <person name="Jabbour D."/>
            <person name="Luo H."/>
            <person name="Baker S.E."/>
            <person name="Pisabarro A.G."/>
            <person name="Walton J.D."/>
            <person name="Blanchette R.A."/>
            <person name="Henrissat B."/>
            <person name="Martin F."/>
            <person name="Cullen D."/>
            <person name="Hibbett D.S."/>
            <person name="Grigoriev I.V."/>
        </authorList>
    </citation>
    <scope>NUCLEOTIDE SEQUENCE [LARGE SCALE GENOMIC DNA]</scope>
    <source>
        <strain evidence="2">FD-172 SS1</strain>
    </source>
</reference>
<protein>
    <submittedName>
        <fullName evidence="1">Uncharacterized protein</fullName>
    </submittedName>
</protein>
<dbReference type="EMBL" id="KL198020">
    <property type="protein sequence ID" value="KDQ18897.1"/>
    <property type="molecule type" value="Genomic_DNA"/>
</dbReference>
<sequence>TNTFSGACQHNLEHFMECADWGHQNLPCALLSLRPYRGSTTGLVMKAFQDPPPVALVRTQCACFFLFPYLHYESTLDAHGSDLITRTGPAGFSAGPYYSCSVGL</sequence>
<feature type="non-terminal residue" evidence="1">
    <location>
        <position position="1"/>
    </location>
</feature>